<dbReference type="Proteomes" id="UP000270094">
    <property type="component" value="Unassembled WGS sequence"/>
</dbReference>
<evidence type="ECO:0000313" key="2">
    <source>
        <dbReference type="Proteomes" id="UP000270094"/>
    </source>
</evidence>
<proteinExistence type="predicted"/>
<keyword evidence="2" id="KW-1185">Reference proteome</keyword>
<evidence type="ECO:0000313" key="1">
    <source>
        <dbReference type="EMBL" id="VDM79727.1"/>
    </source>
</evidence>
<protein>
    <submittedName>
        <fullName evidence="1">Uncharacterized protein</fullName>
    </submittedName>
</protein>
<organism evidence="1 2">
    <name type="scientific">Strongylus vulgaris</name>
    <name type="common">Blood worm</name>
    <dbReference type="NCBI Taxonomy" id="40348"/>
    <lineage>
        <taxon>Eukaryota</taxon>
        <taxon>Metazoa</taxon>
        <taxon>Ecdysozoa</taxon>
        <taxon>Nematoda</taxon>
        <taxon>Chromadorea</taxon>
        <taxon>Rhabditida</taxon>
        <taxon>Rhabditina</taxon>
        <taxon>Rhabditomorpha</taxon>
        <taxon>Strongyloidea</taxon>
        <taxon>Strongylidae</taxon>
        <taxon>Strongylus</taxon>
    </lineage>
</organism>
<sequence length="97" mass="10816">MLGKEEMNSIVIEDQLARKVIEPVPTDELRNPCDYLSHHSVMKKNDKDLKIRCVYDGSAKIKEGLSPTKPCIADRSSYLTSLESSALDYAKSLSQAT</sequence>
<reference evidence="1 2" key="1">
    <citation type="submission" date="2018-11" db="EMBL/GenBank/DDBJ databases">
        <authorList>
            <consortium name="Pathogen Informatics"/>
        </authorList>
    </citation>
    <scope>NUCLEOTIDE SEQUENCE [LARGE SCALE GENOMIC DNA]</scope>
</reference>
<dbReference type="AlphaFoldDB" id="A0A3P7JU28"/>
<dbReference type="EMBL" id="UYYB01106130">
    <property type="protein sequence ID" value="VDM79727.1"/>
    <property type="molecule type" value="Genomic_DNA"/>
</dbReference>
<name>A0A3P7JU28_STRVU</name>
<dbReference type="OrthoDB" id="416987at2759"/>
<gene>
    <name evidence="1" type="ORF">SVUK_LOCUS14725</name>
</gene>
<accession>A0A3P7JU28</accession>